<reference evidence="1" key="1">
    <citation type="journal article" date="2020" name="Stud. Mycol.">
        <title>101 Dothideomycetes genomes: a test case for predicting lifestyles and emergence of pathogens.</title>
        <authorList>
            <person name="Haridas S."/>
            <person name="Albert R."/>
            <person name="Binder M."/>
            <person name="Bloem J."/>
            <person name="Labutti K."/>
            <person name="Salamov A."/>
            <person name="Andreopoulos B."/>
            <person name="Baker S."/>
            <person name="Barry K."/>
            <person name="Bills G."/>
            <person name="Bluhm B."/>
            <person name="Cannon C."/>
            <person name="Castanera R."/>
            <person name="Culley D."/>
            <person name="Daum C."/>
            <person name="Ezra D."/>
            <person name="Gonzalez J."/>
            <person name="Henrissat B."/>
            <person name="Kuo A."/>
            <person name="Liang C."/>
            <person name="Lipzen A."/>
            <person name="Lutzoni F."/>
            <person name="Magnuson J."/>
            <person name="Mondo S."/>
            <person name="Nolan M."/>
            <person name="Ohm R."/>
            <person name="Pangilinan J."/>
            <person name="Park H.-J."/>
            <person name="Ramirez L."/>
            <person name="Alfaro M."/>
            <person name="Sun H."/>
            <person name="Tritt A."/>
            <person name="Yoshinaga Y."/>
            <person name="Zwiers L.-H."/>
            <person name="Turgeon B."/>
            <person name="Goodwin S."/>
            <person name="Spatafora J."/>
            <person name="Crous P."/>
            <person name="Grigoriev I."/>
        </authorList>
    </citation>
    <scope>NUCLEOTIDE SEQUENCE</scope>
    <source>
        <strain evidence="1">CBS 379.55</strain>
    </source>
</reference>
<dbReference type="RefSeq" id="XP_033652844.1">
    <property type="nucleotide sequence ID" value="XM_033803028.1"/>
</dbReference>
<sequence>MYKSELPSPSIGPTVSRLHLSHVRDAGRSAADCHAGLEIVDYVADESDEEEEDEDDEKDDDVALHLICCRSGDGVVVEVIGTVETGRWFGVIR</sequence>
<gene>
    <name evidence="1" type="ORF">EI97DRAFT_71999</name>
</gene>
<name>A0A6A6JGA8_WESOR</name>
<proteinExistence type="predicted"/>
<organism evidence="1 2">
    <name type="scientific">Westerdykella ornata</name>
    <dbReference type="NCBI Taxonomy" id="318751"/>
    <lineage>
        <taxon>Eukaryota</taxon>
        <taxon>Fungi</taxon>
        <taxon>Dikarya</taxon>
        <taxon>Ascomycota</taxon>
        <taxon>Pezizomycotina</taxon>
        <taxon>Dothideomycetes</taxon>
        <taxon>Pleosporomycetidae</taxon>
        <taxon>Pleosporales</taxon>
        <taxon>Sporormiaceae</taxon>
        <taxon>Westerdykella</taxon>
    </lineage>
</organism>
<dbReference type="AlphaFoldDB" id="A0A6A6JGA8"/>
<evidence type="ECO:0000313" key="2">
    <source>
        <dbReference type="Proteomes" id="UP000800097"/>
    </source>
</evidence>
<dbReference type="GeneID" id="54556203"/>
<evidence type="ECO:0000313" key="1">
    <source>
        <dbReference type="EMBL" id="KAF2275305.1"/>
    </source>
</evidence>
<protein>
    <submittedName>
        <fullName evidence="1">Uncharacterized protein</fullName>
    </submittedName>
</protein>
<keyword evidence="2" id="KW-1185">Reference proteome</keyword>
<dbReference type="EMBL" id="ML986497">
    <property type="protein sequence ID" value="KAF2275305.1"/>
    <property type="molecule type" value="Genomic_DNA"/>
</dbReference>
<dbReference type="Proteomes" id="UP000800097">
    <property type="component" value="Unassembled WGS sequence"/>
</dbReference>
<accession>A0A6A6JGA8</accession>